<protein>
    <recommendedName>
        <fullName evidence="7">EGF-like domain-containing protein</fullName>
    </recommendedName>
</protein>
<feature type="non-terminal residue" evidence="8">
    <location>
        <position position="292"/>
    </location>
</feature>
<dbReference type="EMBL" id="JASPKZ010010281">
    <property type="protein sequence ID" value="KAJ9574522.1"/>
    <property type="molecule type" value="Genomic_DNA"/>
</dbReference>
<dbReference type="InterPro" id="IPR050751">
    <property type="entry name" value="ECM_structural_protein"/>
</dbReference>
<dbReference type="InterPro" id="IPR001881">
    <property type="entry name" value="EGF-like_Ca-bd_dom"/>
</dbReference>
<dbReference type="AlphaFoldDB" id="A0AAD7Z675"/>
<dbReference type="PANTHER" id="PTHR24034">
    <property type="entry name" value="EGF-LIKE DOMAIN-CONTAINING PROTEIN"/>
    <property type="match status" value="1"/>
</dbReference>
<dbReference type="PROSITE" id="PS01186">
    <property type="entry name" value="EGF_2"/>
    <property type="match status" value="1"/>
</dbReference>
<sequence length="292" mass="32407">MKNCGFIFRTVAFLATASLMRCSEQEDGYYLDNVGRFEQVSGTESLQCPSDNIIIMRYKCKSSDDKWIDCTRRQCCPEYVYVAGRCLHKSVDPCSLQLCEQRCSVYLQKIVCTCFPGYKFNSEKQKQGLKPVCEDVDECHEKTADCEQICINTEGSYHCGCHDGFSLRPDNRTCEPDQRLDGEEDRSYQAATRDRCFASCDTVARLHDKINNLQEKVLALTTAVRLSTLTPGPPGPTGPPGSPGPPGPRGFPGPEGTSVTGGTDFTYSLLDSYITPETTEVNGFCRCKRGPV</sequence>
<evidence type="ECO:0000256" key="1">
    <source>
        <dbReference type="ARBA" id="ARBA00022536"/>
    </source>
</evidence>
<keyword evidence="3" id="KW-1015">Disulfide bond</keyword>
<evidence type="ECO:0000313" key="8">
    <source>
        <dbReference type="EMBL" id="KAJ9574522.1"/>
    </source>
</evidence>
<dbReference type="PANTHER" id="PTHR24034:SF204">
    <property type="entry name" value="ADHESION G PROTEIN-COUPLED RECEPTOR E1"/>
    <property type="match status" value="1"/>
</dbReference>
<comment type="caution">
    <text evidence="8">The sequence shown here is derived from an EMBL/GenBank/DDBJ whole genome shotgun (WGS) entry which is preliminary data.</text>
</comment>
<gene>
    <name evidence="8" type="ORF">L9F63_008316</name>
</gene>
<dbReference type="Gene3D" id="1.20.5.320">
    <property type="entry name" value="6-Phosphogluconate Dehydrogenase, domain 3"/>
    <property type="match status" value="1"/>
</dbReference>
<proteinExistence type="predicted"/>
<dbReference type="FunFam" id="2.10.25.10:FF:000010">
    <property type="entry name" value="Pro-epidermal growth factor"/>
    <property type="match status" value="1"/>
</dbReference>
<dbReference type="SMART" id="SM00179">
    <property type="entry name" value="EGF_CA"/>
    <property type="match status" value="1"/>
</dbReference>
<evidence type="ECO:0000256" key="4">
    <source>
        <dbReference type="PROSITE-ProRule" id="PRU00076"/>
    </source>
</evidence>
<dbReference type="PROSITE" id="PS00010">
    <property type="entry name" value="ASX_HYDROXYL"/>
    <property type="match status" value="1"/>
</dbReference>
<feature type="chain" id="PRO_5041968245" description="EGF-like domain-containing protein" evidence="6">
    <location>
        <begin position="26"/>
        <end position="292"/>
    </location>
</feature>
<keyword evidence="6" id="KW-0732">Signal</keyword>
<dbReference type="PROSITE" id="PS01187">
    <property type="entry name" value="EGF_CA"/>
    <property type="match status" value="1"/>
</dbReference>
<evidence type="ECO:0000256" key="3">
    <source>
        <dbReference type="ARBA" id="ARBA00023157"/>
    </source>
</evidence>
<dbReference type="PROSITE" id="PS50026">
    <property type="entry name" value="EGF_3"/>
    <property type="match status" value="1"/>
</dbReference>
<dbReference type="SMART" id="SM00181">
    <property type="entry name" value="EGF"/>
    <property type="match status" value="2"/>
</dbReference>
<reference evidence="8" key="1">
    <citation type="journal article" date="2023" name="IScience">
        <title>Live-bearing cockroach genome reveals convergent evolutionary mechanisms linked to viviparity in insects and beyond.</title>
        <authorList>
            <person name="Fouks B."/>
            <person name="Harrison M.C."/>
            <person name="Mikhailova A.A."/>
            <person name="Marchal E."/>
            <person name="English S."/>
            <person name="Carruthers M."/>
            <person name="Jennings E.C."/>
            <person name="Chiamaka E.L."/>
            <person name="Frigard R.A."/>
            <person name="Pippel M."/>
            <person name="Attardo G.M."/>
            <person name="Benoit J.B."/>
            <person name="Bornberg-Bauer E."/>
            <person name="Tobe S.S."/>
        </authorList>
    </citation>
    <scope>NUCLEOTIDE SEQUENCE</scope>
    <source>
        <strain evidence="8">Stay&amp;Tobe</strain>
    </source>
</reference>
<evidence type="ECO:0000256" key="5">
    <source>
        <dbReference type="SAM" id="MobiDB-lite"/>
    </source>
</evidence>
<keyword evidence="2" id="KW-0677">Repeat</keyword>
<keyword evidence="1 4" id="KW-0245">EGF-like domain</keyword>
<dbReference type="InterPro" id="IPR049883">
    <property type="entry name" value="NOTCH1_EGF-like"/>
</dbReference>
<feature type="domain" description="EGF-like" evidence="7">
    <location>
        <begin position="135"/>
        <end position="175"/>
    </location>
</feature>
<dbReference type="Proteomes" id="UP001233999">
    <property type="component" value="Unassembled WGS sequence"/>
</dbReference>
<dbReference type="Pfam" id="PF07645">
    <property type="entry name" value="EGF_CA"/>
    <property type="match status" value="1"/>
</dbReference>
<evidence type="ECO:0000256" key="6">
    <source>
        <dbReference type="SAM" id="SignalP"/>
    </source>
</evidence>
<reference evidence="8" key="2">
    <citation type="submission" date="2023-05" db="EMBL/GenBank/DDBJ databases">
        <authorList>
            <person name="Fouks B."/>
        </authorList>
    </citation>
    <scope>NUCLEOTIDE SEQUENCE</scope>
    <source>
        <strain evidence="8">Stay&amp;Tobe</strain>
        <tissue evidence="8">Testes</tissue>
    </source>
</reference>
<evidence type="ECO:0000313" key="9">
    <source>
        <dbReference type="Proteomes" id="UP001233999"/>
    </source>
</evidence>
<comment type="caution">
    <text evidence="4">Lacks conserved residue(s) required for the propagation of feature annotation.</text>
</comment>
<organism evidence="8 9">
    <name type="scientific">Diploptera punctata</name>
    <name type="common">Pacific beetle cockroach</name>
    <dbReference type="NCBI Taxonomy" id="6984"/>
    <lineage>
        <taxon>Eukaryota</taxon>
        <taxon>Metazoa</taxon>
        <taxon>Ecdysozoa</taxon>
        <taxon>Arthropoda</taxon>
        <taxon>Hexapoda</taxon>
        <taxon>Insecta</taxon>
        <taxon>Pterygota</taxon>
        <taxon>Neoptera</taxon>
        <taxon>Polyneoptera</taxon>
        <taxon>Dictyoptera</taxon>
        <taxon>Blattodea</taxon>
        <taxon>Blaberoidea</taxon>
        <taxon>Blaberidae</taxon>
        <taxon>Diplopterinae</taxon>
        <taxon>Diploptera</taxon>
    </lineage>
</organism>
<feature type="signal peptide" evidence="6">
    <location>
        <begin position="1"/>
        <end position="25"/>
    </location>
</feature>
<feature type="compositionally biased region" description="Pro residues" evidence="5">
    <location>
        <begin position="231"/>
        <end position="251"/>
    </location>
</feature>
<dbReference type="InterPro" id="IPR000742">
    <property type="entry name" value="EGF"/>
</dbReference>
<feature type="region of interest" description="Disordered" evidence="5">
    <location>
        <begin position="227"/>
        <end position="264"/>
    </location>
</feature>
<dbReference type="Gene3D" id="2.10.25.10">
    <property type="entry name" value="Laminin"/>
    <property type="match status" value="2"/>
</dbReference>
<dbReference type="GO" id="GO:0005509">
    <property type="term" value="F:calcium ion binding"/>
    <property type="evidence" value="ECO:0007669"/>
    <property type="project" value="InterPro"/>
</dbReference>
<name>A0AAD7Z675_DIPPU</name>
<keyword evidence="9" id="KW-1185">Reference proteome</keyword>
<evidence type="ECO:0000256" key="2">
    <source>
        <dbReference type="ARBA" id="ARBA00022737"/>
    </source>
</evidence>
<dbReference type="SUPFAM" id="SSF57196">
    <property type="entry name" value="EGF/Laminin"/>
    <property type="match status" value="2"/>
</dbReference>
<accession>A0AAD7Z675</accession>
<evidence type="ECO:0000259" key="7">
    <source>
        <dbReference type="PROSITE" id="PS50026"/>
    </source>
</evidence>
<dbReference type="InterPro" id="IPR000152">
    <property type="entry name" value="EGF-type_Asp/Asn_hydroxyl_site"/>
</dbReference>
<dbReference type="InterPro" id="IPR018097">
    <property type="entry name" value="EGF_Ca-bd_CS"/>
</dbReference>